<proteinExistence type="predicted"/>
<keyword evidence="3" id="KW-0614">Plasmid</keyword>
<protein>
    <recommendedName>
        <fullName evidence="1">HNH nuclease domain-containing protein</fullName>
    </recommendedName>
</protein>
<dbReference type="Pfam" id="PF13391">
    <property type="entry name" value="HNH_2"/>
    <property type="match status" value="1"/>
</dbReference>
<evidence type="ECO:0000313" key="3">
    <source>
        <dbReference type="EMBL" id="AKJ20076.1"/>
    </source>
</evidence>
<evidence type="ECO:0000313" key="2">
    <source>
        <dbReference type="EMBL" id="AKJ19877.1"/>
    </source>
</evidence>
<dbReference type="EMBL" id="KP899804">
    <property type="protein sequence ID" value="AKJ19877.1"/>
    <property type="molecule type" value="Genomic_DNA"/>
</dbReference>
<feature type="domain" description="HNH nuclease" evidence="1">
    <location>
        <begin position="68"/>
        <end position="117"/>
    </location>
</feature>
<dbReference type="InterPro" id="IPR003615">
    <property type="entry name" value="HNH_nuc"/>
</dbReference>
<organism evidence="3">
    <name type="scientific">Salmonella typhimurium</name>
    <dbReference type="NCBI Taxonomy" id="90371"/>
    <lineage>
        <taxon>Bacteria</taxon>
        <taxon>Pseudomonadati</taxon>
        <taxon>Pseudomonadota</taxon>
        <taxon>Gammaproteobacteria</taxon>
        <taxon>Enterobacterales</taxon>
        <taxon>Enterobacteriaceae</taxon>
        <taxon>Salmonella</taxon>
    </lineage>
</organism>
<dbReference type="EMBL" id="KP899805">
    <property type="protein sequence ID" value="AKJ20076.1"/>
    <property type="molecule type" value="Genomic_DNA"/>
</dbReference>
<geneLocation type="plasmid" evidence="3">
    <name>p109/9</name>
</geneLocation>
<evidence type="ECO:0000259" key="1">
    <source>
        <dbReference type="Pfam" id="PF13391"/>
    </source>
</evidence>
<name>A0A0G3B1V9_SALTM</name>
<reference evidence="3" key="1">
    <citation type="submission" date="2015-03" db="EMBL/GenBank/DDBJ databases">
        <title>Complete genome sequences of four Salmonella Typhimurium IncHI1 plasmids and their characteristics.</title>
        <authorList>
            <person name="Kubasova T."/>
            <person name="Matiasovicova J."/>
            <person name="Cejkova D."/>
            <person name="Sekelova Z."/>
            <person name="Polansky O."/>
            <person name="Medvecky M."/>
            <person name="Rychlik I."/>
            <person name="Juricova H."/>
        </authorList>
    </citation>
    <scope>NUCLEOTIDE SEQUENCE</scope>
    <source>
        <strain evidence="3">109/9</strain>
        <strain evidence="2">F8475</strain>
        <plasmid evidence="3">p109/9</plasmid>
        <plasmid evidence="2">pF8475</plasmid>
    </source>
</reference>
<sequence>MTYSIPMVFNGGKFSGQGVTCLSLPAVTLIKVTFPSRTYQEGQEQITMSSPDLALFSEDVRKNCAGTCVLTGVRGRQRTEAAHIKPRHAGGEPDVTNGILLRSDINTLFDNWHFSIDPDSMKARFSPDVLSVDKDLLQLEGKQIDFSRLQMPINIEHLRHHWNKFFNRHVNPVIKNALNKKINNYEKRPVSSNIHY</sequence>
<dbReference type="AlphaFoldDB" id="A0A0G3B1V9"/>
<geneLocation type="plasmid" evidence="2">
    <name>pF8475</name>
</geneLocation>
<accession>A0A0G3B1V9</accession>